<evidence type="ECO:0000313" key="3">
    <source>
        <dbReference type="Proteomes" id="UP001175271"/>
    </source>
</evidence>
<dbReference type="AlphaFoldDB" id="A0AA39IEA9"/>
<accession>A0AA39IEA9</accession>
<gene>
    <name evidence="2" type="ORF">QR680_007793</name>
</gene>
<dbReference type="Proteomes" id="UP001175271">
    <property type="component" value="Unassembled WGS sequence"/>
</dbReference>
<keyword evidence="1" id="KW-0732">Signal</keyword>
<keyword evidence="3" id="KW-1185">Reference proteome</keyword>
<evidence type="ECO:0000313" key="2">
    <source>
        <dbReference type="EMBL" id="KAK0422798.1"/>
    </source>
</evidence>
<comment type="caution">
    <text evidence="2">The sequence shown here is derived from an EMBL/GenBank/DDBJ whole genome shotgun (WGS) entry which is preliminary data.</text>
</comment>
<organism evidence="2 3">
    <name type="scientific">Steinernema hermaphroditum</name>
    <dbReference type="NCBI Taxonomy" id="289476"/>
    <lineage>
        <taxon>Eukaryota</taxon>
        <taxon>Metazoa</taxon>
        <taxon>Ecdysozoa</taxon>
        <taxon>Nematoda</taxon>
        <taxon>Chromadorea</taxon>
        <taxon>Rhabditida</taxon>
        <taxon>Tylenchina</taxon>
        <taxon>Panagrolaimomorpha</taxon>
        <taxon>Strongyloidoidea</taxon>
        <taxon>Steinernematidae</taxon>
        <taxon>Steinernema</taxon>
    </lineage>
</organism>
<sequence length="326" mass="36891">MLVLLILLLVVPDSLGSFACPSTSTPNLTHLRRYRISDQSYSGDPVYFLSLSPNVSSGTFQFATDPGDPLCGGRCLIRLFTFSNDETFYLTPYDFPPTPGYRNLTSNYTLFCVSTRGDCNAWIPLWRSVFFEDDGLHYGYSIGFNSVWAALREPIPLCYVWSPIARPRSSNCSASRPSNASMEHLNVYDNRFMGTFRDHLYTTLAPPPDYRIQLNMSTGYVVVDENSTDCQCLQPLIQVFADNDYFPPNRDHKFVNPRTMELVTPYVPTGEIIYCASEYGACGATVPMRQFFNLLSMDTNYEFGNTPNRSTMRIPSTPSIICYIWA</sequence>
<feature type="chain" id="PRO_5041457940" description="CUB domain-containing protein" evidence="1">
    <location>
        <begin position="17"/>
        <end position="326"/>
    </location>
</feature>
<dbReference type="EMBL" id="JAUCMV010000001">
    <property type="protein sequence ID" value="KAK0422798.1"/>
    <property type="molecule type" value="Genomic_DNA"/>
</dbReference>
<feature type="signal peptide" evidence="1">
    <location>
        <begin position="1"/>
        <end position="16"/>
    </location>
</feature>
<reference evidence="2" key="1">
    <citation type="submission" date="2023-06" db="EMBL/GenBank/DDBJ databases">
        <title>Genomic analysis of the entomopathogenic nematode Steinernema hermaphroditum.</title>
        <authorList>
            <person name="Schwarz E.M."/>
            <person name="Heppert J.K."/>
            <person name="Baniya A."/>
            <person name="Schwartz H.T."/>
            <person name="Tan C.-H."/>
            <person name="Antoshechkin I."/>
            <person name="Sternberg P.W."/>
            <person name="Goodrich-Blair H."/>
            <person name="Dillman A.R."/>
        </authorList>
    </citation>
    <scope>NUCLEOTIDE SEQUENCE</scope>
    <source>
        <strain evidence="2">PS9179</strain>
        <tissue evidence="2">Whole animal</tissue>
    </source>
</reference>
<proteinExistence type="predicted"/>
<name>A0AA39IEA9_9BILA</name>
<evidence type="ECO:0000256" key="1">
    <source>
        <dbReference type="SAM" id="SignalP"/>
    </source>
</evidence>
<protein>
    <recommendedName>
        <fullName evidence="4">CUB domain-containing protein</fullName>
    </recommendedName>
</protein>
<evidence type="ECO:0008006" key="4">
    <source>
        <dbReference type="Google" id="ProtNLM"/>
    </source>
</evidence>